<dbReference type="EMBL" id="JAMOIM010000006">
    <property type="protein sequence ID" value="MCW6508602.1"/>
    <property type="molecule type" value="Genomic_DNA"/>
</dbReference>
<protein>
    <submittedName>
        <fullName evidence="1">Esterase family protein</fullName>
    </submittedName>
</protein>
<dbReference type="Gene3D" id="3.40.50.1820">
    <property type="entry name" value="alpha/beta hydrolase"/>
    <property type="match status" value="1"/>
</dbReference>
<proteinExistence type="predicted"/>
<keyword evidence="2" id="KW-1185">Reference proteome</keyword>
<sequence>MAELGRRFSMTLYLRGLFRISAVLVALVFGLAPVWAGTIQTFRYASPALGQEQTAQVYLPAGDAPKGGWPVLYLLHGLNGAATDWDRLGRLRTTVDKMIGDNDIKPLLIVMPSAGNSWYVDSGDVKGPGNYATAISHDLEQAVESAFPVGRDRSHRAIAGLSMGGFGALRLGLSEPARYGAIAALSPAIWQNIPSAAVDKTSRDLEIMRGAYFQKTDNDTVTTGIVLPPDGAHFGGAFGTPFDARRFNAANVFTLLERAVESKKNLPSIYLTVGDDDSHLLWRGAIAFFETMRMDGRMIDFRVTDGDHNWDCWKSSLGDALQFIDHNMIQPPA</sequence>
<gene>
    <name evidence="1" type="ORF">M8523_11295</name>
</gene>
<name>A0AA41YWT5_9HYPH</name>
<dbReference type="AlphaFoldDB" id="A0AA41YWT5"/>
<dbReference type="SUPFAM" id="SSF53474">
    <property type="entry name" value="alpha/beta-Hydrolases"/>
    <property type="match status" value="1"/>
</dbReference>
<dbReference type="InterPro" id="IPR029058">
    <property type="entry name" value="AB_hydrolase_fold"/>
</dbReference>
<organism evidence="1 2">
    <name type="scientific">Lichenifustis flavocetrariae</name>
    <dbReference type="NCBI Taxonomy" id="2949735"/>
    <lineage>
        <taxon>Bacteria</taxon>
        <taxon>Pseudomonadati</taxon>
        <taxon>Pseudomonadota</taxon>
        <taxon>Alphaproteobacteria</taxon>
        <taxon>Hyphomicrobiales</taxon>
        <taxon>Lichenihabitantaceae</taxon>
        <taxon>Lichenifustis</taxon>
    </lineage>
</organism>
<dbReference type="InterPro" id="IPR050583">
    <property type="entry name" value="Mycobacterial_A85_antigen"/>
</dbReference>
<dbReference type="PANTHER" id="PTHR48098">
    <property type="entry name" value="ENTEROCHELIN ESTERASE-RELATED"/>
    <property type="match status" value="1"/>
</dbReference>
<evidence type="ECO:0000313" key="1">
    <source>
        <dbReference type="EMBL" id="MCW6508602.1"/>
    </source>
</evidence>
<accession>A0AA41YWT5</accession>
<dbReference type="GO" id="GO:0016747">
    <property type="term" value="F:acyltransferase activity, transferring groups other than amino-acyl groups"/>
    <property type="evidence" value="ECO:0007669"/>
    <property type="project" value="TreeGrafter"/>
</dbReference>
<reference evidence="1" key="1">
    <citation type="submission" date="2022-05" db="EMBL/GenBank/DDBJ databases">
        <authorList>
            <person name="Pankratov T."/>
        </authorList>
    </citation>
    <scope>NUCLEOTIDE SEQUENCE</scope>
    <source>
        <strain evidence="1">BP6-180914</strain>
    </source>
</reference>
<dbReference type="Pfam" id="PF00756">
    <property type="entry name" value="Esterase"/>
    <property type="match status" value="1"/>
</dbReference>
<dbReference type="RefSeq" id="WP_282584970.1">
    <property type="nucleotide sequence ID" value="NZ_JAMOIM010000006.1"/>
</dbReference>
<dbReference type="InterPro" id="IPR000801">
    <property type="entry name" value="Esterase-like"/>
</dbReference>
<dbReference type="Proteomes" id="UP001165667">
    <property type="component" value="Unassembled WGS sequence"/>
</dbReference>
<comment type="caution">
    <text evidence="1">The sequence shown here is derived from an EMBL/GenBank/DDBJ whole genome shotgun (WGS) entry which is preliminary data.</text>
</comment>
<dbReference type="PANTHER" id="PTHR48098:SF1">
    <property type="entry name" value="DIACYLGLYCEROL ACYLTRANSFERASE_MYCOLYLTRANSFERASE AG85A"/>
    <property type="match status" value="1"/>
</dbReference>
<evidence type="ECO:0000313" key="2">
    <source>
        <dbReference type="Proteomes" id="UP001165667"/>
    </source>
</evidence>